<dbReference type="PANTHER" id="PTHR40068">
    <property type="entry name" value="TRANSCRIPTION REPRESSOR NIAR-RELATED"/>
    <property type="match status" value="1"/>
</dbReference>
<feature type="binding site" evidence="1">
    <location>
        <position position="79"/>
    </location>
    <ligand>
        <name>Ni(2+)</name>
        <dbReference type="ChEBI" id="CHEBI:49786"/>
    </ligand>
</feature>
<dbReference type="RefSeq" id="WP_153863734.1">
    <property type="nucleotide sequence ID" value="NZ_WJQS01000007.1"/>
</dbReference>
<proteinExistence type="predicted"/>
<dbReference type="InterPro" id="IPR036388">
    <property type="entry name" value="WH-like_DNA-bd_sf"/>
</dbReference>
<dbReference type="InterPro" id="IPR035922">
    <property type="entry name" value="3H_dom_sf"/>
</dbReference>
<organism evidence="4 5">
    <name type="scientific">Fundicoccus ignavus</name>
    <dbReference type="NCBI Taxonomy" id="2664442"/>
    <lineage>
        <taxon>Bacteria</taxon>
        <taxon>Bacillati</taxon>
        <taxon>Bacillota</taxon>
        <taxon>Bacilli</taxon>
        <taxon>Lactobacillales</taxon>
        <taxon>Aerococcaceae</taxon>
        <taxon>Fundicoccus</taxon>
    </lineage>
</organism>
<dbReference type="EMBL" id="WJQS01000007">
    <property type="protein sequence ID" value="MRI85891.1"/>
    <property type="molecule type" value="Genomic_DNA"/>
</dbReference>
<feature type="binding site" evidence="1">
    <location>
        <position position="148"/>
    </location>
    <ligand>
        <name>Ni(2+)</name>
        <dbReference type="ChEBI" id="CHEBI:49786"/>
    </ligand>
</feature>
<evidence type="ECO:0000313" key="4">
    <source>
        <dbReference type="EMBL" id="MRI85891.1"/>
    </source>
</evidence>
<dbReference type="Gene3D" id="1.10.10.10">
    <property type="entry name" value="Winged helix-like DNA-binding domain superfamily/Winged helix DNA-binding domain"/>
    <property type="match status" value="1"/>
</dbReference>
<dbReference type="InterPro" id="IPR026043">
    <property type="entry name" value="NadR"/>
</dbReference>
<evidence type="ECO:0000313" key="5">
    <source>
        <dbReference type="Proteomes" id="UP000430975"/>
    </source>
</evidence>
<keyword evidence="5" id="KW-1185">Reference proteome</keyword>
<dbReference type="PIRSF" id="PIRSF037847">
    <property type="entry name" value="NiaR"/>
    <property type="match status" value="1"/>
</dbReference>
<protein>
    <submittedName>
        <fullName evidence="4">HTH domain-containing protein</fullName>
    </submittedName>
</protein>
<dbReference type="Pfam" id="PF08279">
    <property type="entry name" value="HTH_11"/>
    <property type="match status" value="1"/>
</dbReference>
<dbReference type="InterPro" id="IPR013196">
    <property type="entry name" value="HTH_11"/>
</dbReference>
<evidence type="ECO:0000259" key="3">
    <source>
        <dbReference type="Pfam" id="PF08279"/>
    </source>
</evidence>
<accession>A0A6I2GK46</accession>
<dbReference type="Gene3D" id="3.30.1340.20">
    <property type="entry name" value="3H domain"/>
    <property type="match status" value="1"/>
</dbReference>
<feature type="binding site" evidence="1">
    <location>
        <position position="146"/>
    </location>
    <ligand>
        <name>Ni(2+)</name>
        <dbReference type="ChEBI" id="CHEBI:49786"/>
    </ligand>
</feature>
<comment type="caution">
    <text evidence="4">The sequence shown here is derived from an EMBL/GenBank/DDBJ whole genome shotgun (WGS) entry which is preliminary data.</text>
</comment>
<feature type="domain" description="3H" evidence="2">
    <location>
        <begin position="77"/>
        <end position="170"/>
    </location>
</feature>
<dbReference type="GO" id="GO:0046872">
    <property type="term" value="F:metal ion binding"/>
    <property type="evidence" value="ECO:0007669"/>
    <property type="project" value="UniProtKB-KW"/>
</dbReference>
<feature type="binding site" evidence="1">
    <location>
        <position position="87"/>
    </location>
    <ligand>
        <name>Ni(2+)</name>
        <dbReference type="ChEBI" id="CHEBI:49786"/>
    </ligand>
</feature>
<dbReference type="InterPro" id="IPR004173">
    <property type="entry name" value="3H_domain"/>
</dbReference>
<feature type="domain" description="Helix-turn-helix type 11" evidence="3">
    <location>
        <begin position="6"/>
        <end position="58"/>
    </location>
</feature>
<dbReference type="AlphaFoldDB" id="A0A6I2GK46"/>
<sequence length="174" mass="19616">MNGDQRRVKILNVLENSLEAVSASRLAERFGVSRQVVVGDIALLRASEHNIEATSRGYLLVNDNQASSERFIGKIRSSHDRDLAENEFNVIVQHGGEIVDVQIEHPVYGVITAPLNIKSYAEVEFFIDQMTDQNAMYLFELANGEHSHTIECESEEQFEKILLALRVAGFRLQD</sequence>
<evidence type="ECO:0000259" key="2">
    <source>
        <dbReference type="Pfam" id="PF02829"/>
    </source>
</evidence>
<dbReference type="InterPro" id="IPR036390">
    <property type="entry name" value="WH_DNA-bd_sf"/>
</dbReference>
<dbReference type="Pfam" id="PF02829">
    <property type="entry name" value="3H"/>
    <property type="match status" value="1"/>
</dbReference>
<dbReference type="Proteomes" id="UP000430975">
    <property type="component" value="Unassembled WGS sequence"/>
</dbReference>
<reference evidence="4 5" key="1">
    <citation type="submission" date="2019-11" db="EMBL/GenBank/DDBJ databases">
        <title>Characterisation of Fundicoccus ignavus gen. nov. sp. nov., a novel genus of the family Aerococcaceae isolated from bulk tank milk.</title>
        <authorList>
            <person name="Siebert A."/>
            <person name="Huptas C."/>
            <person name="Wenning M."/>
            <person name="Scherer S."/>
            <person name="Doll E.V."/>
        </authorList>
    </citation>
    <scope>NUCLEOTIDE SEQUENCE [LARGE SCALE GENOMIC DNA]</scope>
    <source>
        <strain evidence="4 5">WS4759</strain>
    </source>
</reference>
<evidence type="ECO:0000256" key="1">
    <source>
        <dbReference type="PIRSR" id="PIRSR037847-1"/>
    </source>
</evidence>
<dbReference type="SUPFAM" id="SSF46785">
    <property type="entry name" value="Winged helix' DNA-binding domain"/>
    <property type="match status" value="1"/>
</dbReference>
<gene>
    <name evidence="4" type="ORF">GIY09_08430</name>
</gene>
<dbReference type="SUPFAM" id="SSF75500">
    <property type="entry name" value="Putative transcriptional regulator TM1602, C-terminal domain"/>
    <property type="match status" value="1"/>
</dbReference>
<name>A0A6I2GK46_9LACT</name>
<keyword evidence="1" id="KW-0533">Nickel</keyword>
<keyword evidence="1" id="KW-0479">Metal-binding</keyword>
<dbReference type="PANTHER" id="PTHR40068:SF1">
    <property type="entry name" value="TRANSCRIPTION REPRESSOR NIAR-RELATED"/>
    <property type="match status" value="1"/>
</dbReference>